<reference evidence="2" key="1">
    <citation type="submission" date="2016-11" db="UniProtKB">
        <authorList>
            <consortium name="WormBaseParasite"/>
        </authorList>
    </citation>
    <scope>IDENTIFICATION</scope>
</reference>
<accession>A0A1I7WIN5</accession>
<sequence length="178" mass="21428">MEHEGCVQIKILTETQMTSSEIRRMKLVFKDMKHLIERGGGHLTKQEHHISLEKFSQILAHSHILFFHMMRVSVFSSIFNSQYNTSLIVRFNCVYRNERLCFNKAFFWMPSYEILECRRNTGLYEFHVQHPIDVDRLLNGLPNIERIDEQRWNFRNSRDQIMQLLIVRNYFHCKASSM</sequence>
<organism evidence="1 2">
    <name type="scientific">Heterorhabditis bacteriophora</name>
    <name type="common">Entomopathogenic nematode worm</name>
    <dbReference type="NCBI Taxonomy" id="37862"/>
    <lineage>
        <taxon>Eukaryota</taxon>
        <taxon>Metazoa</taxon>
        <taxon>Ecdysozoa</taxon>
        <taxon>Nematoda</taxon>
        <taxon>Chromadorea</taxon>
        <taxon>Rhabditida</taxon>
        <taxon>Rhabditina</taxon>
        <taxon>Rhabditomorpha</taxon>
        <taxon>Strongyloidea</taxon>
        <taxon>Heterorhabditidae</taxon>
        <taxon>Heterorhabditis</taxon>
    </lineage>
</organism>
<name>A0A1I7WIN5_HETBA</name>
<dbReference type="AlphaFoldDB" id="A0A1I7WIN5"/>
<proteinExistence type="predicted"/>
<dbReference type="WBParaSite" id="Hba_04863">
    <property type="protein sequence ID" value="Hba_04863"/>
    <property type="gene ID" value="Hba_04863"/>
</dbReference>
<evidence type="ECO:0000313" key="2">
    <source>
        <dbReference type="WBParaSite" id="Hba_04863"/>
    </source>
</evidence>
<evidence type="ECO:0000313" key="1">
    <source>
        <dbReference type="Proteomes" id="UP000095283"/>
    </source>
</evidence>
<keyword evidence="1" id="KW-1185">Reference proteome</keyword>
<dbReference type="Proteomes" id="UP000095283">
    <property type="component" value="Unplaced"/>
</dbReference>
<protein>
    <submittedName>
        <fullName evidence="2">FBA_2 domain-containing protein</fullName>
    </submittedName>
</protein>